<dbReference type="Proteomes" id="UP000784294">
    <property type="component" value="Unassembled WGS sequence"/>
</dbReference>
<accession>A0A3S5C9E3</accession>
<protein>
    <submittedName>
        <fullName evidence="1">Uncharacterized protein</fullName>
    </submittedName>
</protein>
<comment type="caution">
    <text evidence="1">The sequence shown here is derived from an EMBL/GenBank/DDBJ whole genome shotgun (WGS) entry which is preliminary data.</text>
</comment>
<reference evidence="1" key="1">
    <citation type="submission" date="2018-11" db="EMBL/GenBank/DDBJ databases">
        <authorList>
            <consortium name="Pathogen Informatics"/>
        </authorList>
    </citation>
    <scope>NUCLEOTIDE SEQUENCE</scope>
</reference>
<sequence length="117" mass="12682">MRVLGRIGDHSGHFNGSPCTLSHAGHTPLAGDALATHTPVVHFFCKAVLSVGLLKITCRSARTCPPHTCTSAHAQVLTRRRMCVSKCAQTQCALWPCAQTVPSLCTFVSASWLERRR</sequence>
<evidence type="ECO:0000313" key="2">
    <source>
        <dbReference type="Proteomes" id="UP000784294"/>
    </source>
</evidence>
<gene>
    <name evidence="1" type="ORF">PXEA_LOCUS37351</name>
</gene>
<keyword evidence="2" id="KW-1185">Reference proteome</keyword>
<evidence type="ECO:0000313" key="1">
    <source>
        <dbReference type="EMBL" id="VEL43911.1"/>
    </source>
</evidence>
<name>A0A3S5C9E3_9PLAT</name>
<dbReference type="EMBL" id="CAAALY010286748">
    <property type="protein sequence ID" value="VEL43911.1"/>
    <property type="molecule type" value="Genomic_DNA"/>
</dbReference>
<organism evidence="1 2">
    <name type="scientific">Protopolystoma xenopodis</name>
    <dbReference type="NCBI Taxonomy" id="117903"/>
    <lineage>
        <taxon>Eukaryota</taxon>
        <taxon>Metazoa</taxon>
        <taxon>Spiralia</taxon>
        <taxon>Lophotrochozoa</taxon>
        <taxon>Platyhelminthes</taxon>
        <taxon>Monogenea</taxon>
        <taxon>Polyopisthocotylea</taxon>
        <taxon>Polystomatidea</taxon>
        <taxon>Polystomatidae</taxon>
        <taxon>Protopolystoma</taxon>
    </lineage>
</organism>
<proteinExistence type="predicted"/>
<dbReference type="AlphaFoldDB" id="A0A3S5C9E3"/>